<keyword evidence="1" id="KW-0547">Nucleotide-binding</keyword>
<evidence type="ECO:0000313" key="7">
    <source>
        <dbReference type="EMBL" id="PWV60645.1"/>
    </source>
</evidence>
<feature type="domain" description="Sigma-54 factor interaction" evidence="6">
    <location>
        <begin position="355"/>
        <end position="581"/>
    </location>
</feature>
<sequence>MLDRAASQHASRVMSIARDHAHKGERLPDAAIARSWTRCIDGYGLDPTLNRRPLVVERTMLESRQEHLRDLIDIARVEMDSLYQQIAGSGSAILLSDADGVILNCVTSPNLARMFQGAGLWLGANWSEQHEGTNGIGTCVVERQPVTVHRDEHFLSSHIGLACSAAPIFDAHGKLLAVLDASSVNSRDSKQSQFHALALATMSAKTIENCCFQRQFSQSWVLRFHTRPEFVGLLSEGLLAFDGGGRILAGNQSALNQFGQISREELIQLKVSDIFDLSLDVLMGRSSQQTNGGVWPLLDRRGHGYFAMLRAPDVYNVTPISVARRTAPSRSPLQTGGRAAACLDVTPPRMDLSGLAGGDAAMAFNVRCAQKVANRNVTILLNGETGTGKEAFAKAIHEASDRADKAFVAINCASIPENLIESELFGYKHGAFTGARREGMRGKILQAHGGTLFLDEIGDMPPHLQTRLLRVLEEREVVPLGGETPIPVDLHVVSATHRNLQELVAAGSFREDLFYRLNGLVLTLPALRQRQDLREVIRRVLAAEADGQTVRLSEEAHAALLGYAWPGNIRQLRNILRTASALCEDGIVQLDDLPAEIAGRTQPAMSVPPRLALACEAAVPMSLASGADIDAGESSALLSAEKTALLRELEQHRWNMTNTARDLGLSRNTLYRKLKKHGITPPTLS</sequence>
<dbReference type="Gene3D" id="1.10.10.60">
    <property type="entry name" value="Homeodomain-like"/>
    <property type="match status" value="1"/>
</dbReference>
<dbReference type="PROSITE" id="PS50045">
    <property type="entry name" value="SIGMA54_INTERACT_4"/>
    <property type="match status" value="1"/>
</dbReference>
<dbReference type="Pfam" id="PF25601">
    <property type="entry name" value="AAA_lid_14"/>
    <property type="match status" value="1"/>
</dbReference>
<evidence type="ECO:0000256" key="3">
    <source>
        <dbReference type="ARBA" id="ARBA00023015"/>
    </source>
</evidence>
<dbReference type="EMBL" id="QGTJ01000007">
    <property type="protein sequence ID" value="PWV60645.1"/>
    <property type="molecule type" value="Genomic_DNA"/>
</dbReference>
<dbReference type="InterPro" id="IPR002197">
    <property type="entry name" value="HTH_Fis"/>
</dbReference>
<keyword evidence="3" id="KW-0805">Transcription regulation</keyword>
<dbReference type="GO" id="GO:0005524">
    <property type="term" value="F:ATP binding"/>
    <property type="evidence" value="ECO:0007669"/>
    <property type="project" value="UniProtKB-KW"/>
</dbReference>
<keyword evidence="4" id="KW-0238">DNA-binding</keyword>
<dbReference type="InterPro" id="IPR027417">
    <property type="entry name" value="P-loop_NTPase"/>
</dbReference>
<organism evidence="7 8">
    <name type="scientific">Plasticicumulans acidivorans</name>
    <dbReference type="NCBI Taxonomy" id="886464"/>
    <lineage>
        <taxon>Bacteria</taxon>
        <taxon>Pseudomonadati</taxon>
        <taxon>Pseudomonadota</taxon>
        <taxon>Gammaproteobacteria</taxon>
        <taxon>Candidatus Competibacteraceae</taxon>
        <taxon>Plasticicumulans</taxon>
    </lineage>
</organism>
<keyword evidence="8" id="KW-1185">Reference proteome</keyword>
<dbReference type="SMART" id="SM00382">
    <property type="entry name" value="AAA"/>
    <property type="match status" value="1"/>
</dbReference>
<accession>A0A317MU53</accession>
<dbReference type="PROSITE" id="PS00676">
    <property type="entry name" value="SIGMA54_INTERACT_2"/>
    <property type="match status" value="1"/>
</dbReference>
<dbReference type="InterPro" id="IPR025943">
    <property type="entry name" value="Sigma_54_int_dom_ATP-bd_2"/>
</dbReference>
<dbReference type="SUPFAM" id="SSF52540">
    <property type="entry name" value="P-loop containing nucleoside triphosphate hydrolases"/>
    <property type="match status" value="1"/>
</dbReference>
<dbReference type="FunFam" id="3.40.50.300:FF:000006">
    <property type="entry name" value="DNA-binding transcriptional regulator NtrC"/>
    <property type="match status" value="1"/>
</dbReference>
<dbReference type="InterPro" id="IPR058031">
    <property type="entry name" value="AAA_lid_NorR"/>
</dbReference>
<gene>
    <name evidence="7" type="ORF">C7443_107220</name>
</gene>
<dbReference type="OrthoDB" id="9804019at2"/>
<dbReference type="SUPFAM" id="SSF55781">
    <property type="entry name" value="GAF domain-like"/>
    <property type="match status" value="1"/>
</dbReference>
<dbReference type="PROSITE" id="PS00688">
    <property type="entry name" value="SIGMA54_INTERACT_3"/>
    <property type="match status" value="1"/>
</dbReference>
<dbReference type="AlphaFoldDB" id="A0A317MU53"/>
<dbReference type="PROSITE" id="PS00675">
    <property type="entry name" value="SIGMA54_INTERACT_1"/>
    <property type="match status" value="1"/>
</dbReference>
<dbReference type="InterPro" id="IPR025662">
    <property type="entry name" value="Sigma_54_int_dom_ATP-bd_1"/>
</dbReference>
<dbReference type="Proteomes" id="UP000246569">
    <property type="component" value="Unassembled WGS sequence"/>
</dbReference>
<reference evidence="7 8" key="1">
    <citation type="submission" date="2018-05" db="EMBL/GenBank/DDBJ databases">
        <title>Genomic Encyclopedia of Type Strains, Phase IV (KMG-IV): sequencing the most valuable type-strain genomes for metagenomic binning, comparative biology and taxonomic classification.</title>
        <authorList>
            <person name="Goeker M."/>
        </authorList>
    </citation>
    <scope>NUCLEOTIDE SEQUENCE [LARGE SCALE GENOMIC DNA]</scope>
    <source>
        <strain evidence="7 8">DSM 23606</strain>
    </source>
</reference>
<dbReference type="Pfam" id="PF01590">
    <property type="entry name" value="GAF"/>
    <property type="match status" value="1"/>
</dbReference>
<dbReference type="InterPro" id="IPR003593">
    <property type="entry name" value="AAA+_ATPase"/>
</dbReference>
<proteinExistence type="predicted"/>
<dbReference type="Pfam" id="PF02954">
    <property type="entry name" value="HTH_8"/>
    <property type="match status" value="1"/>
</dbReference>
<keyword evidence="5" id="KW-0804">Transcription</keyword>
<evidence type="ECO:0000256" key="5">
    <source>
        <dbReference type="ARBA" id="ARBA00023163"/>
    </source>
</evidence>
<comment type="caution">
    <text evidence="7">The sequence shown here is derived from an EMBL/GenBank/DDBJ whole genome shotgun (WGS) entry which is preliminary data.</text>
</comment>
<evidence type="ECO:0000256" key="4">
    <source>
        <dbReference type="ARBA" id="ARBA00023125"/>
    </source>
</evidence>
<dbReference type="CDD" id="cd00009">
    <property type="entry name" value="AAA"/>
    <property type="match status" value="1"/>
</dbReference>
<dbReference type="InterPro" id="IPR025944">
    <property type="entry name" value="Sigma_54_int_dom_CS"/>
</dbReference>
<dbReference type="InterPro" id="IPR009057">
    <property type="entry name" value="Homeodomain-like_sf"/>
</dbReference>
<evidence type="ECO:0000256" key="2">
    <source>
        <dbReference type="ARBA" id="ARBA00022840"/>
    </source>
</evidence>
<dbReference type="InterPro" id="IPR002078">
    <property type="entry name" value="Sigma_54_int"/>
</dbReference>
<dbReference type="GO" id="GO:0006355">
    <property type="term" value="P:regulation of DNA-templated transcription"/>
    <property type="evidence" value="ECO:0007669"/>
    <property type="project" value="InterPro"/>
</dbReference>
<dbReference type="Gene3D" id="3.40.50.300">
    <property type="entry name" value="P-loop containing nucleotide triphosphate hydrolases"/>
    <property type="match status" value="1"/>
</dbReference>
<dbReference type="GO" id="GO:0043565">
    <property type="term" value="F:sequence-specific DNA binding"/>
    <property type="evidence" value="ECO:0007669"/>
    <property type="project" value="InterPro"/>
</dbReference>
<evidence type="ECO:0000259" key="6">
    <source>
        <dbReference type="PROSITE" id="PS50045"/>
    </source>
</evidence>
<dbReference type="SUPFAM" id="SSF46689">
    <property type="entry name" value="Homeodomain-like"/>
    <property type="match status" value="1"/>
</dbReference>
<dbReference type="InterPro" id="IPR003018">
    <property type="entry name" value="GAF"/>
</dbReference>
<evidence type="ECO:0000313" key="8">
    <source>
        <dbReference type="Proteomes" id="UP000246569"/>
    </source>
</evidence>
<dbReference type="PANTHER" id="PTHR32071:SF77">
    <property type="entry name" value="TRANSCRIPTIONAL REGULATORY PROTEIN"/>
    <property type="match status" value="1"/>
</dbReference>
<dbReference type="PANTHER" id="PTHR32071">
    <property type="entry name" value="TRANSCRIPTIONAL REGULATORY PROTEIN"/>
    <property type="match status" value="1"/>
</dbReference>
<dbReference type="InterPro" id="IPR029016">
    <property type="entry name" value="GAF-like_dom_sf"/>
</dbReference>
<evidence type="ECO:0000256" key="1">
    <source>
        <dbReference type="ARBA" id="ARBA00022741"/>
    </source>
</evidence>
<dbReference type="Gene3D" id="1.10.8.60">
    <property type="match status" value="1"/>
</dbReference>
<dbReference type="Pfam" id="PF00158">
    <property type="entry name" value="Sigma54_activat"/>
    <property type="match status" value="1"/>
</dbReference>
<keyword evidence="2" id="KW-0067">ATP-binding</keyword>
<name>A0A317MU53_9GAMM</name>
<protein>
    <submittedName>
        <fullName evidence="7">Transcriptional regulator of acetoin/glycerol metabolism</fullName>
    </submittedName>
</protein>
<dbReference type="PRINTS" id="PR01590">
    <property type="entry name" value="HTHFIS"/>
</dbReference>
<dbReference type="RefSeq" id="WP_110019121.1">
    <property type="nucleotide sequence ID" value="NZ_QGTJ01000007.1"/>
</dbReference>
<dbReference type="Gene3D" id="3.30.450.40">
    <property type="match status" value="1"/>
</dbReference>